<dbReference type="Gene3D" id="4.10.60.10">
    <property type="entry name" value="Zinc finger, CCHC-type"/>
    <property type="match status" value="1"/>
</dbReference>
<name>A0A388L798_CHABU</name>
<dbReference type="GO" id="GO:0003676">
    <property type="term" value="F:nucleic acid binding"/>
    <property type="evidence" value="ECO:0007669"/>
    <property type="project" value="InterPro"/>
</dbReference>
<evidence type="ECO:0000313" key="5">
    <source>
        <dbReference type="Proteomes" id="UP000265515"/>
    </source>
</evidence>
<evidence type="ECO:0000256" key="2">
    <source>
        <dbReference type="SAM" id="MobiDB-lite"/>
    </source>
</evidence>
<dbReference type="SUPFAM" id="SSF57756">
    <property type="entry name" value="Retrovirus zinc finger-like domains"/>
    <property type="match status" value="1"/>
</dbReference>
<evidence type="ECO:0000313" key="4">
    <source>
        <dbReference type="EMBL" id="GBG78179.1"/>
    </source>
</evidence>
<dbReference type="PROSITE" id="PS50158">
    <property type="entry name" value="ZF_CCHC"/>
    <property type="match status" value="1"/>
</dbReference>
<sequence length="749" mass="85568">MQNQGVPQLQGYGNGGPGVGGNQQGVVSCYLCGKVGHYARNCWTAGNGRPMVSRQRAQSEGMVDGETREMREYFREKITKWRMDEERREMEEKERRRREEEDRKEQERLREAEAKEARLEARLVRLLAQHSKGGTKLESSGVKKKSSKTKARVLREIRSYLDESDDESEKVKEEAGKLIEAIGRRKGKKKINEKEGRVLSIQRRGHKANPIRIDEEEERTPPLVRTTEDEDMANPGILDFAIELHRHLSEKKVPELRKLCNREGIEWSKKDTVIGELVKCKAKLAYGEFVENGRISPLFESGIGDPGVVESSLIKKYSPSLNTHGMRKEGRRVRKRPGKRERGRRKVNVLGGRLIKFNGRASLIDLLQEMKGRMGIQQISSTGGSIWMDKWKVIRGKVGETTLVVGQEFKSIEECKQVMEKGGMFQVRAIRFMSSEIEDRKFVLRDVLRQRWTVRELYKKSFRELVALYRTATLFSEKKSRNQIKCILYRVVKGKYGSEIRRRPCVKVPFSPELKLGVIRRVAAQLIVRAMADPDVAKFVATRERVVVRRRLTVGSIIHNQWKCAENDVALCTCDGFHLPRSEGHVKLRVCDVKDVPEFMRNSKNVTSGSVISPEVLETCIREGVNGWVSGRDTDVPYGDISECYGRRSDMAEMAMTTNEVRMCFKRYSDLVAVPIDRNPGDTLLVCLVLYLQACKETFNWSQSFRVVHEPENQAIARIKTGFLGKGLSKVARWQTGGKIGQAYVLPKD</sequence>
<organism evidence="4 5">
    <name type="scientific">Chara braunii</name>
    <name type="common">Braun's stonewort</name>
    <dbReference type="NCBI Taxonomy" id="69332"/>
    <lineage>
        <taxon>Eukaryota</taxon>
        <taxon>Viridiplantae</taxon>
        <taxon>Streptophyta</taxon>
        <taxon>Charophyceae</taxon>
        <taxon>Charales</taxon>
        <taxon>Characeae</taxon>
        <taxon>Chara</taxon>
    </lineage>
</organism>
<evidence type="ECO:0000256" key="1">
    <source>
        <dbReference type="PROSITE-ProRule" id="PRU00047"/>
    </source>
</evidence>
<feature type="compositionally biased region" description="Basic residues" evidence="2">
    <location>
        <begin position="329"/>
        <end position="342"/>
    </location>
</feature>
<dbReference type="EMBL" id="BFEA01000288">
    <property type="protein sequence ID" value="GBG78179.1"/>
    <property type="molecule type" value="Genomic_DNA"/>
</dbReference>
<accession>A0A388L798</accession>
<proteinExistence type="predicted"/>
<dbReference type="AlphaFoldDB" id="A0A388L798"/>
<comment type="caution">
    <text evidence="4">The sequence shown here is derived from an EMBL/GenBank/DDBJ whole genome shotgun (WGS) entry which is preliminary data.</text>
</comment>
<feature type="domain" description="CCHC-type" evidence="3">
    <location>
        <begin position="29"/>
        <end position="42"/>
    </location>
</feature>
<keyword evidence="1" id="KW-0479">Metal-binding</keyword>
<dbReference type="GO" id="GO:0008270">
    <property type="term" value="F:zinc ion binding"/>
    <property type="evidence" value="ECO:0007669"/>
    <property type="project" value="UniProtKB-KW"/>
</dbReference>
<feature type="region of interest" description="Disordered" evidence="2">
    <location>
        <begin position="320"/>
        <end position="342"/>
    </location>
</feature>
<dbReference type="SMART" id="SM00343">
    <property type="entry name" value="ZnF_C2HC"/>
    <property type="match status" value="1"/>
</dbReference>
<dbReference type="Pfam" id="PF00098">
    <property type="entry name" value="zf-CCHC"/>
    <property type="match status" value="1"/>
</dbReference>
<keyword evidence="5" id="KW-1185">Reference proteome</keyword>
<gene>
    <name evidence="4" type="ORF">CBR_g26212</name>
</gene>
<dbReference type="InterPro" id="IPR001878">
    <property type="entry name" value="Znf_CCHC"/>
</dbReference>
<protein>
    <recommendedName>
        <fullName evidence="3">CCHC-type domain-containing protein</fullName>
    </recommendedName>
</protein>
<dbReference type="Gramene" id="GBG78179">
    <property type="protein sequence ID" value="GBG78179"/>
    <property type="gene ID" value="CBR_g26212"/>
</dbReference>
<feature type="region of interest" description="Disordered" evidence="2">
    <location>
        <begin position="85"/>
        <end position="108"/>
    </location>
</feature>
<keyword evidence="1" id="KW-0862">Zinc</keyword>
<dbReference type="Proteomes" id="UP000265515">
    <property type="component" value="Unassembled WGS sequence"/>
</dbReference>
<evidence type="ECO:0000259" key="3">
    <source>
        <dbReference type="PROSITE" id="PS50158"/>
    </source>
</evidence>
<keyword evidence="1" id="KW-0863">Zinc-finger</keyword>
<reference evidence="4 5" key="1">
    <citation type="journal article" date="2018" name="Cell">
        <title>The Chara Genome: Secondary Complexity and Implications for Plant Terrestrialization.</title>
        <authorList>
            <person name="Nishiyama T."/>
            <person name="Sakayama H."/>
            <person name="Vries J.D."/>
            <person name="Buschmann H."/>
            <person name="Saint-Marcoux D."/>
            <person name="Ullrich K.K."/>
            <person name="Haas F.B."/>
            <person name="Vanderstraeten L."/>
            <person name="Becker D."/>
            <person name="Lang D."/>
            <person name="Vosolsobe S."/>
            <person name="Rombauts S."/>
            <person name="Wilhelmsson P.K.I."/>
            <person name="Janitza P."/>
            <person name="Kern R."/>
            <person name="Heyl A."/>
            <person name="Rumpler F."/>
            <person name="Villalobos L.I.A.C."/>
            <person name="Clay J.M."/>
            <person name="Skokan R."/>
            <person name="Toyoda A."/>
            <person name="Suzuki Y."/>
            <person name="Kagoshima H."/>
            <person name="Schijlen E."/>
            <person name="Tajeshwar N."/>
            <person name="Catarino B."/>
            <person name="Hetherington A.J."/>
            <person name="Saltykova A."/>
            <person name="Bonnot C."/>
            <person name="Breuninger H."/>
            <person name="Symeonidi A."/>
            <person name="Radhakrishnan G.V."/>
            <person name="Van Nieuwerburgh F."/>
            <person name="Deforce D."/>
            <person name="Chang C."/>
            <person name="Karol K.G."/>
            <person name="Hedrich R."/>
            <person name="Ulvskov P."/>
            <person name="Glockner G."/>
            <person name="Delwiche C.F."/>
            <person name="Petrasek J."/>
            <person name="Van de Peer Y."/>
            <person name="Friml J."/>
            <person name="Beilby M."/>
            <person name="Dolan L."/>
            <person name="Kohara Y."/>
            <person name="Sugano S."/>
            <person name="Fujiyama A."/>
            <person name="Delaux P.-M."/>
            <person name="Quint M."/>
            <person name="TheiBen G."/>
            <person name="Hagemann M."/>
            <person name="Harholt J."/>
            <person name="Dunand C."/>
            <person name="Zachgo S."/>
            <person name="Langdale J."/>
            <person name="Maumus F."/>
            <person name="Straeten D.V.D."/>
            <person name="Gould S.B."/>
            <person name="Rensing S.A."/>
        </authorList>
    </citation>
    <scope>NUCLEOTIDE SEQUENCE [LARGE SCALE GENOMIC DNA]</scope>
    <source>
        <strain evidence="4 5">S276</strain>
    </source>
</reference>
<dbReference type="InterPro" id="IPR036875">
    <property type="entry name" value="Znf_CCHC_sf"/>
</dbReference>